<evidence type="ECO:0000256" key="3">
    <source>
        <dbReference type="PIRSR" id="PIRSR018153-1"/>
    </source>
</evidence>
<dbReference type="AlphaFoldDB" id="A0AAD4LRV0"/>
<dbReference type="PANTHER" id="PTHR31121">
    <property type="entry name" value="ALPHA-1,2 MANNOSYLTRANSFERASE KTR1"/>
    <property type="match status" value="1"/>
</dbReference>
<keyword evidence="5" id="KW-1185">Reference proteome</keyword>
<name>A0AAD4LRV0_9AGAM</name>
<dbReference type="PANTHER" id="PTHR31121:SF6">
    <property type="entry name" value="ALPHA-1,2 MANNOSYLTRANSFERASE KTR1"/>
    <property type="match status" value="1"/>
</dbReference>
<dbReference type="EMBL" id="JAKELL010000001">
    <property type="protein sequence ID" value="KAH9001259.1"/>
    <property type="molecule type" value="Genomic_DNA"/>
</dbReference>
<dbReference type="GO" id="GO:0006487">
    <property type="term" value="P:protein N-linked glycosylation"/>
    <property type="evidence" value="ECO:0007669"/>
    <property type="project" value="TreeGrafter"/>
</dbReference>
<dbReference type="PIRSF" id="PIRSF018153">
    <property type="entry name" value="Glyco_trans_15"/>
    <property type="match status" value="1"/>
</dbReference>
<dbReference type="Gene3D" id="3.90.550.10">
    <property type="entry name" value="Spore Coat Polysaccharide Biosynthesis Protein SpsA, Chain A"/>
    <property type="match status" value="1"/>
</dbReference>
<dbReference type="GO" id="GO:0005794">
    <property type="term" value="C:Golgi apparatus"/>
    <property type="evidence" value="ECO:0007669"/>
    <property type="project" value="TreeGrafter"/>
</dbReference>
<dbReference type="GO" id="GO:0000032">
    <property type="term" value="P:cell wall mannoprotein biosynthetic process"/>
    <property type="evidence" value="ECO:0007669"/>
    <property type="project" value="TreeGrafter"/>
</dbReference>
<accession>A0AAD4LRV0</accession>
<organism evidence="4 5">
    <name type="scientific">Lactarius akahatsu</name>
    <dbReference type="NCBI Taxonomy" id="416441"/>
    <lineage>
        <taxon>Eukaryota</taxon>
        <taxon>Fungi</taxon>
        <taxon>Dikarya</taxon>
        <taxon>Basidiomycota</taxon>
        <taxon>Agaricomycotina</taxon>
        <taxon>Agaricomycetes</taxon>
        <taxon>Russulales</taxon>
        <taxon>Russulaceae</taxon>
        <taxon>Lactarius</taxon>
    </lineage>
</organism>
<dbReference type="Proteomes" id="UP001201163">
    <property type="component" value="Unassembled WGS sequence"/>
</dbReference>
<gene>
    <name evidence="4" type="ORF">EDB92DRAFT_36939</name>
</gene>
<evidence type="ECO:0000313" key="5">
    <source>
        <dbReference type="Proteomes" id="UP001201163"/>
    </source>
</evidence>
<dbReference type="Pfam" id="PF01793">
    <property type="entry name" value="Glyco_transf_15"/>
    <property type="match status" value="2"/>
</dbReference>
<protein>
    <submittedName>
        <fullName evidence="4">Glycosyltransferase family 15 protein</fullName>
    </submittedName>
</protein>
<sequence>MQQIEDRFNAQARYPWTFLCDEPLTEDFKTRVSTMTDSPISFDVIPAEHWGLPDWINGTRAEQVRKNMGLLRIPQGGRRRETSRSHARLRPDQLTRQRTVCVCLGSLTESFDLASRSFRNLSRFNAGFLARQDILRSYRYYWRIQPGSQYFCDFLEDPFEIMREGKIYAFNMALREMEQTVSTLWEAVYDFMQEHKLRINTGSNLAGFVTEDEDTYTLCHYESSFEVVDMKFLRSPAYLTFFDYLDKKGGIFYERWDSASILSIALSLFLHKEELFFQDGIGYRHGDIQHCPQGDAYRTRRCACDPKKNFDLDQRSCLGKWQGL</sequence>
<comment type="caution">
    <text evidence="4">The sequence shown here is derived from an EMBL/GenBank/DDBJ whole genome shotgun (WGS) entry which is preliminary data.</text>
</comment>
<evidence type="ECO:0000256" key="2">
    <source>
        <dbReference type="ARBA" id="ARBA00022679"/>
    </source>
</evidence>
<dbReference type="InterPro" id="IPR029044">
    <property type="entry name" value="Nucleotide-diphossugar_trans"/>
</dbReference>
<dbReference type="GO" id="GO:0016020">
    <property type="term" value="C:membrane"/>
    <property type="evidence" value="ECO:0007669"/>
    <property type="project" value="InterPro"/>
</dbReference>
<reference evidence="4" key="1">
    <citation type="submission" date="2022-01" db="EMBL/GenBank/DDBJ databases">
        <title>Comparative genomics reveals a dynamic genome evolution in the ectomycorrhizal milk-cap (Lactarius) mushrooms.</title>
        <authorList>
            <consortium name="DOE Joint Genome Institute"/>
            <person name="Lebreton A."/>
            <person name="Tang N."/>
            <person name="Kuo A."/>
            <person name="LaButti K."/>
            <person name="Drula E."/>
            <person name="Barry K."/>
            <person name="Clum A."/>
            <person name="Lipzen A."/>
            <person name="Mousain D."/>
            <person name="Ng V."/>
            <person name="Wang R."/>
            <person name="Wang X."/>
            <person name="Dai Y."/>
            <person name="Henrissat B."/>
            <person name="Grigoriev I.V."/>
            <person name="Guerin-Laguette A."/>
            <person name="Yu F."/>
            <person name="Martin F.M."/>
        </authorList>
    </citation>
    <scope>NUCLEOTIDE SEQUENCE</scope>
    <source>
        <strain evidence="4">QP</strain>
    </source>
</reference>
<proteinExistence type="inferred from homology"/>
<keyword evidence="2" id="KW-0808">Transferase</keyword>
<dbReference type="InterPro" id="IPR002685">
    <property type="entry name" value="Glyco_trans_15"/>
</dbReference>
<feature type="active site" description="Nucleophile" evidence="3">
    <location>
        <position position="226"/>
    </location>
</feature>
<evidence type="ECO:0000313" key="4">
    <source>
        <dbReference type="EMBL" id="KAH9001259.1"/>
    </source>
</evidence>
<dbReference type="SUPFAM" id="SSF53448">
    <property type="entry name" value="Nucleotide-diphospho-sugar transferases"/>
    <property type="match status" value="2"/>
</dbReference>
<comment type="similarity">
    <text evidence="1">Belongs to the glycosyltransferase 15 family.</text>
</comment>
<dbReference type="GO" id="GO:0000026">
    <property type="term" value="F:alpha-1,2-mannosyltransferase activity"/>
    <property type="evidence" value="ECO:0007669"/>
    <property type="project" value="TreeGrafter"/>
</dbReference>
<evidence type="ECO:0000256" key="1">
    <source>
        <dbReference type="ARBA" id="ARBA00007677"/>
    </source>
</evidence>